<dbReference type="EMBL" id="CP073078">
    <property type="protein sequence ID" value="QUD86347.1"/>
    <property type="molecule type" value="Genomic_DNA"/>
</dbReference>
<evidence type="ECO:0000313" key="1">
    <source>
        <dbReference type="EMBL" id="QUD86347.1"/>
    </source>
</evidence>
<evidence type="ECO:0000313" key="2">
    <source>
        <dbReference type="Proteomes" id="UP000676409"/>
    </source>
</evidence>
<reference evidence="1" key="1">
    <citation type="submission" date="2021-04" db="EMBL/GenBank/DDBJ databases">
        <title>The complete genome sequence of Caulobacter sp. S6.</title>
        <authorList>
            <person name="Tang Y."/>
            <person name="Ouyang W."/>
            <person name="Liu Q."/>
            <person name="Huang B."/>
            <person name="Guo Z."/>
            <person name="Lei P."/>
        </authorList>
    </citation>
    <scope>NUCLEOTIDE SEQUENCE</scope>
    <source>
        <strain evidence="1">S6</strain>
    </source>
</reference>
<accession>A0A975FWR8</accession>
<organism evidence="1 2">
    <name type="scientific">Phenylobacterium montanum</name>
    <dbReference type="NCBI Taxonomy" id="2823693"/>
    <lineage>
        <taxon>Bacteria</taxon>
        <taxon>Pseudomonadati</taxon>
        <taxon>Pseudomonadota</taxon>
        <taxon>Alphaproteobacteria</taxon>
        <taxon>Caulobacterales</taxon>
        <taxon>Caulobacteraceae</taxon>
        <taxon>Phenylobacterium</taxon>
    </lineage>
</organism>
<sequence length="249" mass="27553">MKPNRSLALALDNAYAAFASYPPPIELEAAPTRDPKAILASLSAAPLRHLAGEQIGPYAGWAMTTVGTVLDYKHFLPRILEQAVMNNVWMGTEPTIIAQRLEMASWRAWPQEEQEAVESVFQASWSWARQLNPEDGGDAASWFCGLAVLGLDVQAAISDWLTPPPPEPGLQLALLVQDASGLLSRLDEELGYWSYVSEATREIVINWLLSEPVRASIEASLEMVEDFDRLSVQSALKTLDDIVRRTTRH</sequence>
<dbReference type="RefSeq" id="WP_211936399.1">
    <property type="nucleotide sequence ID" value="NZ_CP073078.1"/>
</dbReference>
<name>A0A975FWR8_9CAUL</name>
<gene>
    <name evidence="1" type="ORF">KCG34_14700</name>
</gene>
<dbReference type="KEGG" id="caul:KCG34_14700"/>
<keyword evidence="2" id="KW-1185">Reference proteome</keyword>
<dbReference type="AlphaFoldDB" id="A0A975FWR8"/>
<protein>
    <submittedName>
        <fullName evidence="1">Uncharacterized protein</fullName>
    </submittedName>
</protein>
<dbReference type="Proteomes" id="UP000676409">
    <property type="component" value="Chromosome"/>
</dbReference>
<proteinExistence type="predicted"/>